<protein>
    <recommendedName>
        <fullName evidence="2">Minor capsid protein P9 transmembrane helices domain-containing protein</fullName>
    </recommendedName>
</protein>
<organism evidence="3">
    <name type="scientific">viral metagenome</name>
    <dbReference type="NCBI Taxonomy" id="1070528"/>
    <lineage>
        <taxon>unclassified sequences</taxon>
        <taxon>metagenomes</taxon>
        <taxon>organismal metagenomes</taxon>
    </lineage>
</organism>
<accession>A0A6C0KNT7</accession>
<dbReference type="InterPro" id="IPR043915">
    <property type="entry name" value="P9_TM"/>
</dbReference>
<proteinExistence type="predicted"/>
<reference evidence="3" key="1">
    <citation type="journal article" date="2020" name="Nature">
        <title>Giant virus diversity and host interactions through global metagenomics.</title>
        <authorList>
            <person name="Schulz F."/>
            <person name="Roux S."/>
            <person name="Paez-Espino D."/>
            <person name="Jungbluth S."/>
            <person name="Walsh D.A."/>
            <person name="Denef V.J."/>
            <person name="McMahon K.D."/>
            <person name="Konstantinidis K.T."/>
            <person name="Eloe-Fadrosh E.A."/>
            <person name="Kyrpides N.C."/>
            <person name="Woyke T."/>
        </authorList>
    </citation>
    <scope>NUCLEOTIDE SEQUENCE</scope>
    <source>
        <strain evidence="3">GVMAG-S-3300012919-55</strain>
    </source>
</reference>
<dbReference type="Pfam" id="PF19066">
    <property type="entry name" value="P9_TM"/>
    <property type="match status" value="1"/>
</dbReference>
<evidence type="ECO:0000256" key="1">
    <source>
        <dbReference type="SAM" id="Phobius"/>
    </source>
</evidence>
<name>A0A6C0KNT7_9ZZZZ</name>
<evidence type="ECO:0000259" key="2">
    <source>
        <dbReference type="Pfam" id="PF19066"/>
    </source>
</evidence>
<sequence>MNDPFWINEPSILFRKDKILQIWPYEHMSIPSKLNASTRFVILISLFGFMLLNNYLILLFGIVLLLLLIMLMLYMKKKYYESYENNLREDNKVFTPKNPLNNVLVSDYTENVDKPKVKYPYNESQENEINKSVKNFVLENNKDNKDIGNIFDNVVNNLDFEKSMRQFHMNPSTTIPNDQGDFIKYCYGDLYSEKPLIIY</sequence>
<keyword evidence="1" id="KW-0472">Membrane</keyword>
<dbReference type="EMBL" id="MN740921">
    <property type="protein sequence ID" value="QHU17998.1"/>
    <property type="molecule type" value="Genomic_DNA"/>
</dbReference>
<feature type="domain" description="Minor capsid protein P9 transmembrane helices" evidence="2">
    <location>
        <begin position="5"/>
        <end position="71"/>
    </location>
</feature>
<dbReference type="AlphaFoldDB" id="A0A6C0KNT7"/>
<feature type="transmembrane region" description="Helical" evidence="1">
    <location>
        <begin position="40"/>
        <end position="73"/>
    </location>
</feature>
<keyword evidence="1" id="KW-1133">Transmembrane helix</keyword>
<evidence type="ECO:0000313" key="3">
    <source>
        <dbReference type="EMBL" id="QHU17998.1"/>
    </source>
</evidence>
<keyword evidence="1" id="KW-0812">Transmembrane</keyword>